<evidence type="ECO:0000313" key="2">
    <source>
        <dbReference type="Proteomes" id="UP001200110"/>
    </source>
</evidence>
<dbReference type="RefSeq" id="WP_236998302.1">
    <property type="nucleotide sequence ID" value="NZ_JAKKOR010000008.1"/>
</dbReference>
<keyword evidence="2" id="KW-1185">Reference proteome</keyword>
<dbReference type="PANTHER" id="PTHR36503:SF1">
    <property type="entry name" value="BLR2520 PROTEIN"/>
    <property type="match status" value="1"/>
</dbReference>
<dbReference type="SUPFAM" id="SSF54593">
    <property type="entry name" value="Glyoxalase/Bleomycin resistance protein/Dihydroxybiphenyl dioxygenase"/>
    <property type="match status" value="1"/>
</dbReference>
<dbReference type="InterPro" id="IPR029068">
    <property type="entry name" value="Glyas_Bleomycin-R_OHBP_Dase"/>
</dbReference>
<organism evidence="1 2">
    <name type="scientific">Gordonia liuliyuniae</name>
    <dbReference type="NCBI Taxonomy" id="2911517"/>
    <lineage>
        <taxon>Bacteria</taxon>
        <taxon>Bacillati</taxon>
        <taxon>Actinomycetota</taxon>
        <taxon>Actinomycetes</taxon>
        <taxon>Mycobacteriales</taxon>
        <taxon>Gordoniaceae</taxon>
        <taxon>Gordonia</taxon>
    </lineage>
</organism>
<comment type="caution">
    <text evidence="1">The sequence shown here is derived from an EMBL/GenBank/DDBJ whole genome shotgun (WGS) entry which is preliminary data.</text>
</comment>
<name>A0ABS9IU98_9ACTN</name>
<dbReference type="PANTHER" id="PTHR36503">
    <property type="entry name" value="BLR2520 PROTEIN"/>
    <property type="match status" value="1"/>
</dbReference>
<evidence type="ECO:0000313" key="1">
    <source>
        <dbReference type="EMBL" id="MCF8589062.1"/>
    </source>
</evidence>
<gene>
    <name evidence="1" type="ORF">L5G33_11375</name>
</gene>
<proteinExistence type="predicted"/>
<dbReference type="EMBL" id="JAKKOR010000008">
    <property type="protein sequence ID" value="MCF8589062.1"/>
    <property type="molecule type" value="Genomic_DNA"/>
</dbReference>
<protein>
    <submittedName>
        <fullName evidence="1">Glyoxalase</fullName>
    </submittedName>
</protein>
<reference evidence="1 2" key="1">
    <citation type="submission" date="2022-01" db="EMBL/GenBank/DDBJ databases">
        <authorList>
            <person name="Huang Y."/>
        </authorList>
    </citation>
    <scope>NUCLEOTIDE SEQUENCE [LARGE SCALE GENOMIC DNA]</scope>
    <source>
        <strain evidence="1 2">HY366</strain>
    </source>
</reference>
<dbReference type="Gene3D" id="3.10.180.10">
    <property type="entry name" value="2,3-Dihydroxybiphenyl 1,2-Dioxygenase, domain 1"/>
    <property type="match status" value="2"/>
</dbReference>
<accession>A0ABS9IU98</accession>
<dbReference type="Proteomes" id="UP001200110">
    <property type="component" value="Unassembled WGS sequence"/>
</dbReference>
<sequence length="202" mass="21025">MPTITSLTIEADDPAAAEKFYTDAAFGVALPIRVEQSSAPTTGFRGFTLSIVTPQPSAVDALMGRALAAGAVALKPAKKSLWGYGGSIQAPDGTVWTFASSKKKDSGPLDHEVEQFVVQLGPADVGASKKFYVENGFAVARSYGSRYAEFDTGTATLALTRQANLAKVTGLSVGTGSHRVRIGFDADSLTDPDGFVWTTGAG</sequence>